<evidence type="ECO:0000259" key="3">
    <source>
        <dbReference type="PROSITE" id="PS50222"/>
    </source>
</evidence>
<gene>
    <name evidence="4" type="ORF">GCM10010357_06030</name>
</gene>
<dbReference type="SUPFAM" id="SSF47473">
    <property type="entry name" value="EF-hand"/>
    <property type="match status" value="1"/>
</dbReference>
<dbReference type="InterPro" id="IPR039647">
    <property type="entry name" value="EF_hand_pair_protein_CML-like"/>
</dbReference>
<dbReference type="EMBL" id="BAAABX010000006">
    <property type="protein sequence ID" value="GAA0388100.1"/>
    <property type="molecule type" value="Genomic_DNA"/>
</dbReference>
<dbReference type="Pfam" id="PF13499">
    <property type="entry name" value="EF-hand_7"/>
    <property type="match status" value="1"/>
</dbReference>
<evidence type="ECO:0000256" key="1">
    <source>
        <dbReference type="ARBA" id="ARBA00022723"/>
    </source>
</evidence>
<sequence>MADIEEARRIFATFDADGDGFITAAEYKSAMAKLGDPFVTETVAQAVINAKDANGDGLMSFDEFWASQNKGQN</sequence>
<evidence type="ECO:0000256" key="2">
    <source>
        <dbReference type="ARBA" id="ARBA00022737"/>
    </source>
</evidence>
<keyword evidence="1" id="KW-0479">Metal-binding</keyword>
<feature type="domain" description="EF-hand" evidence="3">
    <location>
        <begin position="2"/>
        <end position="37"/>
    </location>
</feature>
<dbReference type="PROSITE" id="PS50222">
    <property type="entry name" value="EF_HAND_2"/>
    <property type="match status" value="1"/>
</dbReference>
<keyword evidence="2" id="KW-0677">Repeat</keyword>
<dbReference type="PROSITE" id="PS00018">
    <property type="entry name" value="EF_HAND_1"/>
    <property type="match status" value="2"/>
</dbReference>
<keyword evidence="5" id="KW-1185">Reference proteome</keyword>
<name>A0ABN0YA99_9ACTN</name>
<dbReference type="CDD" id="cd00051">
    <property type="entry name" value="EFh"/>
    <property type="match status" value="1"/>
</dbReference>
<dbReference type="RefSeq" id="WP_344019464.1">
    <property type="nucleotide sequence ID" value="NZ_BAAABX010000006.1"/>
</dbReference>
<comment type="caution">
    <text evidence="4">The sequence shown here is derived from an EMBL/GenBank/DDBJ whole genome shotgun (WGS) entry which is preliminary data.</text>
</comment>
<dbReference type="Proteomes" id="UP001500879">
    <property type="component" value="Unassembled WGS sequence"/>
</dbReference>
<evidence type="ECO:0000313" key="5">
    <source>
        <dbReference type="Proteomes" id="UP001500879"/>
    </source>
</evidence>
<accession>A0ABN0YA99</accession>
<dbReference type="Gene3D" id="1.10.238.10">
    <property type="entry name" value="EF-hand"/>
    <property type="match status" value="1"/>
</dbReference>
<proteinExistence type="predicted"/>
<dbReference type="InterPro" id="IPR018247">
    <property type="entry name" value="EF_Hand_1_Ca_BS"/>
</dbReference>
<dbReference type="InterPro" id="IPR002048">
    <property type="entry name" value="EF_hand_dom"/>
</dbReference>
<dbReference type="SMART" id="SM00054">
    <property type="entry name" value="EFh"/>
    <property type="match status" value="2"/>
</dbReference>
<reference evidence="4 5" key="1">
    <citation type="journal article" date="2019" name="Int. J. Syst. Evol. Microbiol.">
        <title>The Global Catalogue of Microorganisms (GCM) 10K type strain sequencing project: providing services to taxonomists for standard genome sequencing and annotation.</title>
        <authorList>
            <consortium name="The Broad Institute Genomics Platform"/>
            <consortium name="The Broad Institute Genome Sequencing Center for Infectious Disease"/>
            <person name="Wu L."/>
            <person name="Ma J."/>
        </authorList>
    </citation>
    <scope>NUCLEOTIDE SEQUENCE [LARGE SCALE GENOMIC DNA]</scope>
    <source>
        <strain evidence="4 5">JCM 4788</strain>
    </source>
</reference>
<protein>
    <submittedName>
        <fullName evidence="4">EF-hand domain-containing protein</fullName>
    </submittedName>
</protein>
<organism evidence="4 5">
    <name type="scientific">Streptomyces luteireticuli</name>
    <dbReference type="NCBI Taxonomy" id="173858"/>
    <lineage>
        <taxon>Bacteria</taxon>
        <taxon>Bacillati</taxon>
        <taxon>Actinomycetota</taxon>
        <taxon>Actinomycetes</taxon>
        <taxon>Kitasatosporales</taxon>
        <taxon>Streptomycetaceae</taxon>
        <taxon>Streptomyces</taxon>
    </lineage>
</organism>
<dbReference type="PANTHER" id="PTHR10891">
    <property type="entry name" value="EF-HAND CALCIUM-BINDING DOMAIN CONTAINING PROTEIN"/>
    <property type="match status" value="1"/>
</dbReference>
<evidence type="ECO:0000313" key="4">
    <source>
        <dbReference type="EMBL" id="GAA0388100.1"/>
    </source>
</evidence>
<dbReference type="InterPro" id="IPR011992">
    <property type="entry name" value="EF-hand-dom_pair"/>
</dbReference>